<dbReference type="Proteomes" id="UP000181917">
    <property type="component" value="Unassembled WGS sequence"/>
</dbReference>
<keyword evidence="4" id="KW-1185">Reference proteome</keyword>
<dbReference type="EMBL" id="FNKH01000002">
    <property type="protein sequence ID" value="SDR17698.1"/>
    <property type="molecule type" value="Genomic_DNA"/>
</dbReference>
<dbReference type="STRING" id="37928.SAMN04489742_4390"/>
<evidence type="ECO:0000259" key="2">
    <source>
        <dbReference type="Pfam" id="PF24254"/>
    </source>
</evidence>
<dbReference type="InterPro" id="IPR055878">
    <property type="entry name" value="DUF7455"/>
</dbReference>
<feature type="region of interest" description="Disordered" evidence="1">
    <location>
        <begin position="1"/>
        <end position="26"/>
    </location>
</feature>
<dbReference type="Pfam" id="PF24254">
    <property type="entry name" value="DUF7455"/>
    <property type="match status" value="1"/>
</dbReference>
<reference evidence="3 4" key="1">
    <citation type="submission" date="2016-10" db="EMBL/GenBank/DDBJ databases">
        <authorList>
            <person name="de Groot N.N."/>
        </authorList>
    </citation>
    <scope>NUCLEOTIDE SEQUENCE [LARGE SCALE GENOMIC DNA]</scope>
    <source>
        <strain evidence="3 4">DSM 20117</strain>
    </source>
</reference>
<protein>
    <recommendedName>
        <fullName evidence="2">DUF7455 domain-containing protein</fullName>
    </recommendedName>
</protein>
<accession>A0A1H1GXV2</accession>
<organism evidence="3 4">
    <name type="scientific">Crystallibacter crystallopoietes</name>
    <dbReference type="NCBI Taxonomy" id="37928"/>
    <lineage>
        <taxon>Bacteria</taxon>
        <taxon>Bacillati</taxon>
        <taxon>Actinomycetota</taxon>
        <taxon>Actinomycetes</taxon>
        <taxon>Micrococcales</taxon>
        <taxon>Micrococcaceae</taxon>
        <taxon>Crystallibacter</taxon>
    </lineage>
</organism>
<sequence length="83" mass="9297">MSVGHHPKPTPSTEGHTGDTSQLHHTEEGEMLCDRCGVPAYVQVMLDTGGMLSWCAHHYREHQEALFAYAISVQDERHLLEAQ</sequence>
<dbReference type="AlphaFoldDB" id="A0A1H1GXV2"/>
<feature type="domain" description="DUF7455" evidence="2">
    <location>
        <begin position="33"/>
        <end position="79"/>
    </location>
</feature>
<proteinExistence type="predicted"/>
<evidence type="ECO:0000313" key="4">
    <source>
        <dbReference type="Proteomes" id="UP000181917"/>
    </source>
</evidence>
<feature type="compositionally biased region" description="Polar residues" evidence="1">
    <location>
        <begin position="11"/>
        <end position="21"/>
    </location>
</feature>
<evidence type="ECO:0000256" key="1">
    <source>
        <dbReference type="SAM" id="MobiDB-lite"/>
    </source>
</evidence>
<name>A0A1H1GXV2_9MICC</name>
<evidence type="ECO:0000313" key="3">
    <source>
        <dbReference type="EMBL" id="SDR17698.1"/>
    </source>
</evidence>
<gene>
    <name evidence="3" type="ORF">SAMN04489742_4390</name>
</gene>